<keyword evidence="1" id="KW-1133">Transmembrane helix</keyword>
<dbReference type="InterPro" id="IPR032816">
    <property type="entry name" value="VTT_dom"/>
</dbReference>
<dbReference type="PANTHER" id="PTHR42709:SF4">
    <property type="entry name" value="INNER MEMBRANE PROTEIN YQAA"/>
    <property type="match status" value="1"/>
</dbReference>
<evidence type="ECO:0000313" key="3">
    <source>
        <dbReference type="EMBL" id="OGK17807.1"/>
    </source>
</evidence>
<organism evidence="3 4">
    <name type="scientific">Candidatus Roizmanbacteria bacterium RIFCSPHIGHO2_01_FULL_39_8</name>
    <dbReference type="NCBI Taxonomy" id="1802033"/>
    <lineage>
        <taxon>Bacteria</taxon>
        <taxon>Candidatus Roizmaniibacteriota</taxon>
    </lineage>
</organism>
<dbReference type="AlphaFoldDB" id="A0A1F7GFX9"/>
<proteinExistence type="predicted"/>
<dbReference type="InterPro" id="IPR051311">
    <property type="entry name" value="DedA_domain"/>
</dbReference>
<feature type="transmembrane region" description="Helical" evidence="1">
    <location>
        <begin position="15"/>
        <end position="33"/>
    </location>
</feature>
<protein>
    <recommendedName>
        <fullName evidence="2">VTT domain-containing protein</fullName>
    </recommendedName>
</protein>
<reference evidence="3 4" key="1">
    <citation type="journal article" date="2016" name="Nat. Commun.">
        <title>Thousands of microbial genomes shed light on interconnected biogeochemical processes in an aquifer system.</title>
        <authorList>
            <person name="Anantharaman K."/>
            <person name="Brown C.T."/>
            <person name="Hug L.A."/>
            <person name="Sharon I."/>
            <person name="Castelle C.J."/>
            <person name="Probst A.J."/>
            <person name="Thomas B.C."/>
            <person name="Singh A."/>
            <person name="Wilkins M.J."/>
            <person name="Karaoz U."/>
            <person name="Brodie E.L."/>
            <person name="Williams K.H."/>
            <person name="Hubbard S.S."/>
            <person name="Banfield J.F."/>
        </authorList>
    </citation>
    <scope>NUCLEOTIDE SEQUENCE [LARGE SCALE GENOMIC DNA]</scope>
</reference>
<feature type="transmembrane region" description="Helical" evidence="1">
    <location>
        <begin position="145"/>
        <end position="167"/>
    </location>
</feature>
<feature type="transmembrane region" description="Helical" evidence="1">
    <location>
        <begin position="117"/>
        <end position="139"/>
    </location>
</feature>
<feature type="transmembrane region" description="Helical" evidence="1">
    <location>
        <begin position="68"/>
        <end position="96"/>
    </location>
</feature>
<gene>
    <name evidence="3" type="ORF">A2866_02265</name>
</gene>
<accession>A0A1F7GFX9</accession>
<dbReference type="Proteomes" id="UP000177026">
    <property type="component" value="Unassembled WGS sequence"/>
</dbReference>
<evidence type="ECO:0000256" key="1">
    <source>
        <dbReference type="SAM" id="Phobius"/>
    </source>
</evidence>
<sequence>MKLAFFFQSKYFKKLSFFLGIAFLIIAAFFAVKPEPFLRFGYLGIFVFNILGAGTFLIIPLVKHFQLLPLALISACGITLNDSIAWFIGTSGTAVIPKGKKVKRIEKSIQKYGAYALFFWSLIPFPYDLIGFVAGYLGIPYRMFVVPTFLGKFVRLILLGIGTLQVIKIF</sequence>
<dbReference type="EMBL" id="MFZI01000078">
    <property type="protein sequence ID" value="OGK17807.1"/>
    <property type="molecule type" value="Genomic_DNA"/>
</dbReference>
<feature type="transmembrane region" description="Helical" evidence="1">
    <location>
        <begin position="40"/>
        <end position="62"/>
    </location>
</feature>
<evidence type="ECO:0000259" key="2">
    <source>
        <dbReference type="Pfam" id="PF09335"/>
    </source>
</evidence>
<keyword evidence="1" id="KW-0812">Transmembrane</keyword>
<dbReference type="PANTHER" id="PTHR42709">
    <property type="entry name" value="ALKALINE PHOSPHATASE LIKE PROTEIN"/>
    <property type="match status" value="1"/>
</dbReference>
<comment type="caution">
    <text evidence="3">The sequence shown here is derived from an EMBL/GenBank/DDBJ whole genome shotgun (WGS) entry which is preliminary data.</text>
</comment>
<dbReference type="Pfam" id="PF09335">
    <property type="entry name" value="VTT_dom"/>
    <property type="match status" value="1"/>
</dbReference>
<name>A0A1F7GFX9_9BACT</name>
<evidence type="ECO:0000313" key="4">
    <source>
        <dbReference type="Proteomes" id="UP000177026"/>
    </source>
</evidence>
<keyword evidence="1" id="KW-0472">Membrane</keyword>
<feature type="domain" description="VTT" evidence="2">
    <location>
        <begin position="55"/>
        <end position="159"/>
    </location>
</feature>